<reference evidence="2" key="1">
    <citation type="submission" date="2022-01" db="EMBL/GenBank/DDBJ databases">
        <title>Novel species in genus Dyadobacter.</title>
        <authorList>
            <person name="Ma C."/>
        </authorList>
    </citation>
    <scope>NUCLEOTIDE SEQUENCE</scope>
    <source>
        <strain evidence="2">CY357</strain>
    </source>
</reference>
<dbReference type="RefSeq" id="WP_235176380.1">
    <property type="nucleotide sequence ID" value="NZ_JAKFFV010000002.1"/>
</dbReference>
<dbReference type="EMBL" id="JAKFFV010000002">
    <property type="protein sequence ID" value="MCF2496727.1"/>
    <property type="molecule type" value="Genomic_DNA"/>
</dbReference>
<evidence type="ECO:0000313" key="2">
    <source>
        <dbReference type="EMBL" id="MCF2496727.1"/>
    </source>
</evidence>
<comment type="caution">
    <text evidence="2">The sequence shown here is derived from an EMBL/GenBank/DDBJ whole genome shotgun (WGS) entry which is preliminary data.</text>
</comment>
<dbReference type="InterPro" id="IPR037107">
    <property type="entry name" value="Put_OMP_sf"/>
</dbReference>
<protein>
    <submittedName>
        <fullName evidence="2">Lipid A deacylase LpxR family protein</fullName>
    </submittedName>
</protein>
<feature type="chain" id="PRO_5040970445" evidence="1">
    <location>
        <begin position="23"/>
        <end position="333"/>
    </location>
</feature>
<keyword evidence="1" id="KW-0732">Signal</keyword>
<proteinExistence type="predicted"/>
<accession>A0A9X1QA98</accession>
<evidence type="ECO:0000256" key="1">
    <source>
        <dbReference type="SAM" id="SignalP"/>
    </source>
</evidence>
<feature type="signal peptide" evidence="1">
    <location>
        <begin position="1"/>
        <end position="22"/>
    </location>
</feature>
<dbReference type="InterPro" id="IPR018707">
    <property type="entry name" value="LpxR"/>
</dbReference>
<dbReference type="Pfam" id="PF09982">
    <property type="entry name" value="LpxR"/>
    <property type="match status" value="1"/>
</dbReference>
<dbReference type="AlphaFoldDB" id="A0A9X1QA98"/>
<sequence>MKKAIMLNVLLIPFCLSSFSQGLSKDGSGSQLMRVYEDNDFLNIYGKGTDRAYSNGLSIDFYKIRNTIPTALIDRILPKAGEHRTDTYSWGITQLMYTPNNLGTRDFQPNDYNYSGALLISHALHSSNTERKYAIQSGFTIGLRGSASCAEMLQKSVHRLINDEIPAGWENQLQPKLLINLNFAIEKQVACLSRFVEIIQGVEISTGTLTNTASIYPLVRIGYLNPYFKGLISQYASSSSKISNNERFQAYFILKPKASLVLSNAMIQGKASQENAAYALADNKINNYMAELSYGVVFVLGSFGISYIQKPITPYKKGLYTHNVGNVSLYFNW</sequence>
<dbReference type="Proteomes" id="UP001139411">
    <property type="component" value="Unassembled WGS sequence"/>
</dbReference>
<evidence type="ECO:0000313" key="3">
    <source>
        <dbReference type="Proteomes" id="UP001139411"/>
    </source>
</evidence>
<dbReference type="Gene3D" id="2.40.128.140">
    <property type="entry name" value="Outer membrane protein"/>
    <property type="match status" value="1"/>
</dbReference>
<gene>
    <name evidence="2" type="ORF">L0661_00310</name>
</gene>
<organism evidence="2 3">
    <name type="scientific">Dyadobacter chenhuakuii</name>
    <dbReference type="NCBI Taxonomy" id="2909339"/>
    <lineage>
        <taxon>Bacteria</taxon>
        <taxon>Pseudomonadati</taxon>
        <taxon>Bacteroidota</taxon>
        <taxon>Cytophagia</taxon>
        <taxon>Cytophagales</taxon>
        <taxon>Spirosomataceae</taxon>
        <taxon>Dyadobacter</taxon>
    </lineage>
</organism>
<name>A0A9X1QA98_9BACT</name>